<proteinExistence type="predicted"/>
<dbReference type="EMBL" id="PQXK01000040">
    <property type="protein sequence ID" value="TGO40239.1"/>
    <property type="molecule type" value="Genomic_DNA"/>
</dbReference>
<evidence type="ECO:0000256" key="1">
    <source>
        <dbReference type="SAM" id="MobiDB-lite"/>
    </source>
</evidence>
<feature type="compositionally biased region" description="Basic and acidic residues" evidence="1">
    <location>
        <begin position="112"/>
        <end position="124"/>
    </location>
</feature>
<dbReference type="Proteomes" id="UP000297814">
    <property type="component" value="Unassembled WGS sequence"/>
</dbReference>
<feature type="region of interest" description="Disordered" evidence="1">
    <location>
        <begin position="1"/>
        <end position="163"/>
    </location>
</feature>
<feature type="compositionally biased region" description="Basic and acidic residues" evidence="1">
    <location>
        <begin position="87"/>
        <end position="104"/>
    </location>
</feature>
<name>A0A4Z1GWX5_9HELO</name>
<reference evidence="2 3" key="1">
    <citation type="submission" date="2017-12" db="EMBL/GenBank/DDBJ databases">
        <title>Comparative genomics of Botrytis spp.</title>
        <authorList>
            <person name="Valero-Jimenez C.A."/>
            <person name="Tapia P."/>
            <person name="Veloso J."/>
            <person name="Silva-Moreno E."/>
            <person name="Staats M."/>
            <person name="Valdes J.H."/>
            <person name="Van Kan J.A.L."/>
        </authorList>
    </citation>
    <scope>NUCLEOTIDE SEQUENCE [LARGE SCALE GENOMIC DNA]</scope>
    <source>
        <strain evidence="2 3">Bh0001</strain>
    </source>
</reference>
<feature type="compositionally biased region" description="Basic and acidic residues" evidence="1">
    <location>
        <begin position="54"/>
        <end position="66"/>
    </location>
</feature>
<keyword evidence="3" id="KW-1185">Reference proteome</keyword>
<evidence type="ECO:0000313" key="2">
    <source>
        <dbReference type="EMBL" id="TGO40239.1"/>
    </source>
</evidence>
<protein>
    <submittedName>
        <fullName evidence="2">Uncharacterized protein</fullName>
    </submittedName>
</protein>
<dbReference type="AlphaFoldDB" id="A0A4Z1GWX5"/>
<comment type="caution">
    <text evidence="2">The sequence shown here is derived from an EMBL/GenBank/DDBJ whole genome shotgun (WGS) entry which is preliminary data.</text>
</comment>
<organism evidence="2 3">
    <name type="scientific">Botrytis hyacinthi</name>
    <dbReference type="NCBI Taxonomy" id="278943"/>
    <lineage>
        <taxon>Eukaryota</taxon>
        <taxon>Fungi</taxon>
        <taxon>Dikarya</taxon>
        <taxon>Ascomycota</taxon>
        <taxon>Pezizomycotina</taxon>
        <taxon>Leotiomycetes</taxon>
        <taxon>Helotiales</taxon>
        <taxon>Sclerotiniaceae</taxon>
        <taxon>Botrytis</taxon>
    </lineage>
</organism>
<feature type="compositionally biased region" description="Basic and acidic residues" evidence="1">
    <location>
        <begin position="9"/>
        <end position="19"/>
    </location>
</feature>
<sequence length="237" mass="26199">MPQGSRSMRNGDEPRESCPHADSVGDGNSHYVDSINDGERSPGSTRGIKNTRGWRREQKFPSEPKKGSRSVHGCFIRKKVGSSTPENDGRDDKNSERGGGRDDGGSQSGSRRGGEGNDGRDGKKIAFSSANSNQAQPLDDIPEHPSNFGGSYYSDDEDRETGGPVIRTRWQAGAHFLRDTDKDFTIELEDATRGLKQVRSDGFVRRKVKGEPRKSIDPKVPVDNDQIAEDWGLRRKR</sequence>
<gene>
    <name evidence="2" type="ORF">BHYA_0040g00480</name>
</gene>
<evidence type="ECO:0000313" key="3">
    <source>
        <dbReference type="Proteomes" id="UP000297814"/>
    </source>
</evidence>
<accession>A0A4Z1GWX5</accession>